<dbReference type="SUPFAM" id="SSF52540">
    <property type="entry name" value="P-loop containing nucleoside triphosphate hydrolases"/>
    <property type="match status" value="1"/>
</dbReference>
<name>A0ABS3BTX7_9BACT</name>
<dbReference type="SUPFAM" id="SSF55073">
    <property type="entry name" value="Nucleotide cyclase"/>
    <property type="match status" value="1"/>
</dbReference>
<dbReference type="InterPro" id="IPR041664">
    <property type="entry name" value="AAA_16"/>
</dbReference>
<dbReference type="InterPro" id="IPR011009">
    <property type="entry name" value="Kinase-like_dom_sf"/>
</dbReference>
<feature type="domain" description="Protein kinase" evidence="5">
    <location>
        <begin position="6"/>
        <end position="265"/>
    </location>
</feature>
<dbReference type="PROSITE" id="PS50011">
    <property type="entry name" value="PROTEIN_KINASE_DOM"/>
    <property type="match status" value="1"/>
</dbReference>
<dbReference type="Gene3D" id="3.30.200.20">
    <property type="entry name" value="Phosphorylase Kinase, domain 1"/>
    <property type="match status" value="1"/>
</dbReference>
<dbReference type="PANTHER" id="PTHR43642:SF1">
    <property type="entry name" value="HYBRID SIGNAL TRANSDUCTION HISTIDINE KINASE G"/>
    <property type="match status" value="1"/>
</dbReference>
<dbReference type="InterPro" id="IPR029787">
    <property type="entry name" value="Nucleotide_cyclase"/>
</dbReference>
<dbReference type="EMBL" id="JAFKCW010000003">
    <property type="protein sequence ID" value="MBN7802336.1"/>
    <property type="molecule type" value="Genomic_DNA"/>
</dbReference>
<evidence type="ECO:0000259" key="5">
    <source>
        <dbReference type="PROSITE" id="PS50011"/>
    </source>
</evidence>
<evidence type="ECO:0000256" key="4">
    <source>
        <dbReference type="RuleBase" id="RU000405"/>
    </source>
</evidence>
<dbReference type="InterPro" id="IPR001054">
    <property type="entry name" value="A/G_cyclase"/>
</dbReference>
<gene>
    <name evidence="7" type="ORF">J0A67_15785</name>
</gene>
<comment type="caution">
    <text evidence="7">The sequence shown here is derived from an EMBL/GenBank/DDBJ whole genome shotgun (WGS) entry which is preliminary data.</text>
</comment>
<dbReference type="InterPro" id="IPR003018">
    <property type="entry name" value="GAF"/>
</dbReference>
<keyword evidence="2" id="KW-0547">Nucleotide-binding</keyword>
<dbReference type="RefSeq" id="WP_206570328.1">
    <property type="nucleotide sequence ID" value="NZ_JAFKCW010000003.1"/>
</dbReference>
<evidence type="ECO:0000256" key="3">
    <source>
        <dbReference type="ARBA" id="ARBA00023239"/>
    </source>
</evidence>
<dbReference type="SMART" id="SM00382">
    <property type="entry name" value="AAA"/>
    <property type="match status" value="1"/>
</dbReference>
<evidence type="ECO:0000313" key="8">
    <source>
        <dbReference type="Proteomes" id="UP000664698"/>
    </source>
</evidence>
<dbReference type="Gene3D" id="3.30.70.1230">
    <property type="entry name" value="Nucleotide cyclase"/>
    <property type="match status" value="1"/>
</dbReference>
<organism evidence="7 8">
    <name type="scientific">Algoriphagus aestuariicola</name>
    <dbReference type="NCBI Taxonomy" id="1852016"/>
    <lineage>
        <taxon>Bacteria</taxon>
        <taxon>Pseudomonadati</taxon>
        <taxon>Bacteroidota</taxon>
        <taxon>Cytophagia</taxon>
        <taxon>Cytophagales</taxon>
        <taxon>Cyclobacteriaceae</taxon>
        <taxon>Algoriphagus</taxon>
    </lineage>
</organism>
<dbReference type="SUPFAM" id="SSF55781">
    <property type="entry name" value="GAF domain-like"/>
    <property type="match status" value="1"/>
</dbReference>
<evidence type="ECO:0000313" key="7">
    <source>
        <dbReference type="EMBL" id="MBN7802336.1"/>
    </source>
</evidence>
<protein>
    <submittedName>
        <fullName evidence="7">AAA family ATPase</fullName>
    </submittedName>
</protein>
<dbReference type="CDD" id="cd14014">
    <property type="entry name" value="STKc_PknB_like"/>
    <property type="match status" value="1"/>
</dbReference>
<comment type="subcellular location">
    <subcellularLocation>
        <location evidence="1">Membrane</location>
        <topology evidence="1">Single-pass membrane protein</topology>
    </subcellularLocation>
</comment>
<sequence>MPISTYRMISKVRESSRYIVYQANRLEDSQPVTIQTFRSPYPSFRDLNHMKHEFSILSKLSHPNIIQPLSLESHENLPVLVNEGVSGVSLKIHLKKGPLPIGEFLAIAIGITQAVLYLHSKNIIHKNLNPANILIQGNGEVKVWGFEYAIERGRDLNFSNVSEALELELHYLSPEQTGRMNRPIDHRSDLYSLGAICFEMLLGRPVFQLQDPLELMHAHLAILPESPKRLRPDIPEIFDRIILKLLQKNTEDRYQSCSGLLHDLQICQQEYHSHQRITPFPLASQDHLDQFQISSKLYGREEELEKMGEVFQRTREGKAELVLVSGYSGVGKSSFVREFQKHLDSTGGFFVSGKFEQYRKNPPLSSLLLALNDLVSQVLMLSEEQQDYWRTLVMKAIGSSGQLILEIMPELERLIGPQPKIPPLPIAESKNRFDQVFNSFVRAFARKDHPLCIFLDDLQWLDTTTRRWLETTLEDPGLSHLLVICAYRENEVSPSHPMMLMKDRLKNHDLRITEIDLQPLPLTSVEQIIGDSLGISLSQSAELAEIVFRKTLGNPFFIRQCLLTLFENGAIYLSPATHHWTYHAKKALEVKISDNVVELMAELFHRLPAEVQTTLKFASCVGTVFSIEILSVLLEIPEAELEMQLKLAEKLCIIENLKSRERFGEGDFIFQHDKIQQAALGMLPDREKKQIRLAIAESISSKLGEIGHTDFIYTVTDHFNFAQSLIQNQETLKRLVRLNLAAGIRSKNANAYESFLNYIKSGMDLIEEGHLEMDGSILKDLYLYRAEAEHLTGNNQSVEEYFDKALQFSNNVLEKARVMIRKIQYYNNIRNFEAAYQACREASADLGVAIPERFSAPALLIEFAKYKVFKGRREVNQLIDLPEMRDEKLKTAILVMAAAGQSAFQIRPELCVLLCAVIVNLCLKHGNTSGAFVGYLGFGSVFHSGILGFRTTGYKFGKLILELIEKYHDYGGRAEAYFVTGYFSIPWRRPALEMEQNWQTAYEAGLEAGDQFHASCAICATLQSQFMRGVPFETVMETSKSFLDYLRRIQSEEGILTQNAVVQAINNLKGQTEDISSFTDGKFKEDEYVDKLAHFNSRHFAHFYFINKMQTLYLWEQYEKAQEIALVSETYLKDSPGMLHTAEHYFYQGLILAARIPDLTGLEKLKASRKLQGIVRKFTTYSLHCPDNFEHKYHLLEAELNKTKGRTDLAQSHYYKALEAAEQYHYLQIQALANRRLFELFLESGQKKMAAIHLNDAEYQYDLLGADGIVDLMGSKRSFGDFSPKELKFGTSMHAGDKSKRDLSTQELDLRSVMKSTQAISQEIRLKDLLRTLMKIIIENAGAQRMVFLFKNGQDLLVQSESCTKDPEPKLFNNLPLMYFTELSKEVIHFVAKTKENIILDNASKDARFSRDPYIQKEALKSILCVPLVKKGEVTGIIYLENNLIEGAFTKERLDLINILSSQMAISLENALLYQNMEDKVRLRTKQLHEEKEKADKLLLNILPPDVARELIDQGQFKARHFTNVSVMFTDIVNFSQIGEQLSAEDLVAELNYFYCEFDRIMDKYGLEKIKTIGDSYMCAGGLNQNQEFDVSNIILAAFEINEFIRKNQTEKRSSGAPDISMRIGIHSGPVIAGIVGIKKFAYDIWGDTVNIASRMETSGQAGKINISGDTYRLIEDRFRFIPRGKIEVKNKGQVEMYFVEPLK</sequence>
<dbReference type="InterPro" id="IPR029016">
    <property type="entry name" value="GAF-like_dom_sf"/>
</dbReference>
<proteinExistence type="inferred from homology"/>
<evidence type="ECO:0000256" key="1">
    <source>
        <dbReference type="ARBA" id="ARBA00004167"/>
    </source>
</evidence>
<dbReference type="Pfam" id="PF13191">
    <property type="entry name" value="AAA_16"/>
    <property type="match status" value="1"/>
</dbReference>
<dbReference type="PANTHER" id="PTHR43642">
    <property type="entry name" value="HYBRID SIGNAL TRANSDUCTION HISTIDINE KINASE G"/>
    <property type="match status" value="1"/>
</dbReference>
<dbReference type="InterPro" id="IPR018297">
    <property type="entry name" value="A/G_cyclase_CS"/>
</dbReference>
<evidence type="ECO:0000256" key="2">
    <source>
        <dbReference type="ARBA" id="ARBA00022741"/>
    </source>
</evidence>
<dbReference type="InterPro" id="IPR053159">
    <property type="entry name" value="Hybrid_Histidine_Kinase"/>
</dbReference>
<dbReference type="Gene3D" id="3.40.50.300">
    <property type="entry name" value="P-loop containing nucleotide triphosphate hydrolases"/>
    <property type="match status" value="1"/>
</dbReference>
<evidence type="ECO:0000259" key="6">
    <source>
        <dbReference type="PROSITE" id="PS50125"/>
    </source>
</evidence>
<dbReference type="InterPro" id="IPR027417">
    <property type="entry name" value="P-loop_NTPase"/>
</dbReference>
<dbReference type="Gene3D" id="1.10.510.10">
    <property type="entry name" value="Transferase(Phosphotransferase) domain 1"/>
    <property type="match status" value="1"/>
</dbReference>
<dbReference type="Pfam" id="PF00069">
    <property type="entry name" value="Pkinase"/>
    <property type="match status" value="1"/>
</dbReference>
<dbReference type="InterPro" id="IPR000719">
    <property type="entry name" value="Prot_kinase_dom"/>
</dbReference>
<feature type="domain" description="Guanylate cyclase" evidence="6">
    <location>
        <begin position="1526"/>
        <end position="1657"/>
    </location>
</feature>
<reference evidence="7 8" key="1">
    <citation type="submission" date="2021-03" db="EMBL/GenBank/DDBJ databases">
        <title>novel species isolated from a fishpond in China.</title>
        <authorList>
            <person name="Lu H."/>
            <person name="Cai Z."/>
        </authorList>
    </citation>
    <scope>NUCLEOTIDE SEQUENCE [LARGE SCALE GENOMIC DNA]</scope>
    <source>
        <strain evidence="7 8">JCM 31546</strain>
    </source>
</reference>
<accession>A0ABS3BTX7</accession>
<dbReference type="SMART" id="SM00044">
    <property type="entry name" value="CYCc"/>
    <property type="match status" value="1"/>
</dbReference>
<dbReference type="Proteomes" id="UP000664698">
    <property type="component" value="Unassembled WGS sequence"/>
</dbReference>
<dbReference type="Pfam" id="PF00211">
    <property type="entry name" value="Guanylate_cyc"/>
    <property type="match status" value="1"/>
</dbReference>
<dbReference type="InterPro" id="IPR003593">
    <property type="entry name" value="AAA+_ATPase"/>
</dbReference>
<dbReference type="SUPFAM" id="SSF56112">
    <property type="entry name" value="Protein kinase-like (PK-like)"/>
    <property type="match status" value="1"/>
</dbReference>
<dbReference type="SMART" id="SM00065">
    <property type="entry name" value="GAF"/>
    <property type="match status" value="1"/>
</dbReference>
<dbReference type="PROSITE" id="PS50125">
    <property type="entry name" value="GUANYLATE_CYCLASE_2"/>
    <property type="match status" value="1"/>
</dbReference>
<dbReference type="Gene3D" id="3.30.450.40">
    <property type="match status" value="1"/>
</dbReference>
<comment type="similarity">
    <text evidence="4">Belongs to the adenylyl cyclase class-4/guanylyl cyclase family.</text>
</comment>
<dbReference type="Pfam" id="PF01590">
    <property type="entry name" value="GAF"/>
    <property type="match status" value="1"/>
</dbReference>
<dbReference type="PROSITE" id="PS00452">
    <property type="entry name" value="GUANYLATE_CYCLASE_1"/>
    <property type="match status" value="1"/>
</dbReference>
<dbReference type="CDD" id="cd07302">
    <property type="entry name" value="CHD"/>
    <property type="match status" value="1"/>
</dbReference>
<keyword evidence="8" id="KW-1185">Reference proteome</keyword>
<keyword evidence="3 4" id="KW-0456">Lyase</keyword>